<keyword evidence="7 8" id="KW-0862">Zinc</keyword>
<evidence type="ECO:0000256" key="5">
    <source>
        <dbReference type="ARBA" id="ARBA00022759"/>
    </source>
</evidence>
<gene>
    <name evidence="8" type="primary">rnz</name>
    <name evidence="10" type="ORF">ENM60_04710</name>
</gene>
<accession>A0A7J3Y023</accession>
<evidence type="ECO:0000256" key="3">
    <source>
        <dbReference type="ARBA" id="ARBA00022722"/>
    </source>
</evidence>
<name>A0A7J3Y023_9CREN</name>
<feature type="binding site" evidence="8">
    <location>
        <position position="63"/>
    </location>
    <ligand>
        <name>Zn(2+)</name>
        <dbReference type="ChEBI" id="CHEBI:29105"/>
        <label>1</label>
        <note>catalytic</note>
    </ligand>
</feature>
<evidence type="ECO:0000256" key="8">
    <source>
        <dbReference type="HAMAP-Rule" id="MF_01818"/>
    </source>
</evidence>
<evidence type="ECO:0000256" key="4">
    <source>
        <dbReference type="ARBA" id="ARBA00022723"/>
    </source>
</evidence>
<evidence type="ECO:0000256" key="1">
    <source>
        <dbReference type="ARBA" id="ARBA00011738"/>
    </source>
</evidence>
<dbReference type="GO" id="GO:0008270">
    <property type="term" value="F:zinc ion binding"/>
    <property type="evidence" value="ECO:0007669"/>
    <property type="project" value="UniProtKB-UniRule"/>
</dbReference>
<feature type="binding site" evidence="8">
    <location>
        <position position="61"/>
    </location>
    <ligand>
        <name>Zn(2+)</name>
        <dbReference type="ChEBI" id="CHEBI:29105"/>
        <label>1</label>
        <note>catalytic</note>
    </ligand>
</feature>
<feature type="binding site" evidence="8">
    <location>
        <position position="217"/>
    </location>
    <ligand>
        <name>Zn(2+)</name>
        <dbReference type="ChEBI" id="CHEBI:29105"/>
        <label>2</label>
        <note>catalytic</note>
    </ligand>
</feature>
<organism evidence="10">
    <name type="scientific">Thermogladius calderae</name>
    <dbReference type="NCBI Taxonomy" id="1200300"/>
    <lineage>
        <taxon>Archaea</taxon>
        <taxon>Thermoproteota</taxon>
        <taxon>Thermoprotei</taxon>
        <taxon>Desulfurococcales</taxon>
        <taxon>Desulfurococcaceae</taxon>
        <taxon>Thermogladius</taxon>
    </lineage>
</organism>
<comment type="catalytic activity">
    <reaction evidence="8">
        <text>Endonucleolytic cleavage of RNA, removing extra 3' nucleotides from tRNA precursor, generating 3' termini of tRNAs. A 3'-hydroxy group is left at the tRNA terminus and a 5'-phosphoryl group is left at the trailer molecule.</text>
        <dbReference type="EC" id="3.1.26.11"/>
    </reaction>
</comment>
<evidence type="ECO:0000256" key="6">
    <source>
        <dbReference type="ARBA" id="ARBA00022801"/>
    </source>
</evidence>
<feature type="binding site" evidence="8">
    <location>
        <position position="65"/>
    </location>
    <ligand>
        <name>Zn(2+)</name>
        <dbReference type="ChEBI" id="CHEBI:29105"/>
        <label>2</label>
        <note>catalytic</note>
    </ligand>
</feature>
<dbReference type="PANTHER" id="PTHR46018">
    <property type="entry name" value="ZINC PHOSPHODIESTERASE ELAC PROTEIN 1"/>
    <property type="match status" value="1"/>
</dbReference>
<dbReference type="GO" id="GO:0042781">
    <property type="term" value="F:3'-tRNA processing endoribonuclease activity"/>
    <property type="evidence" value="ECO:0007669"/>
    <property type="project" value="UniProtKB-UniRule"/>
</dbReference>
<keyword evidence="3 8" id="KW-0540">Nuclease</keyword>
<dbReference type="EC" id="3.1.26.11" evidence="8"/>
<comment type="similarity">
    <text evidence="8">Belongs to the RNase Z family.</text>
</comment>
<dbReference type="SUPFAM" id="SSF56281">
    <property type="entry name" value="Metallo-hydrolase/oxidoreductase"/>
    <property type="match status" value="1"/>
</dbReference>
<comment type="subunit">
    <text evidence="1 8">Homodimer.</text>
</comment>
<keyword evidence="5 8" id="KW-0255">Endonuclease</keyword>
<protein>
    <recommendedName>
        <fullName evidence="8">Ribonuclease Z</fullName>
        <shortName evidence="8">RNase Z</shortName>
        <ecNumber evidence="8">3.1.26.11</ecNumber>
    </recommendedName>
    <alternativeName>
        <fullName evidence="8">tRNA 3 endonuclease</fullName>
    </alternativeName>
    <alternativeName>
        <fullName evidence="8">tRNase Z</fullName>
    </alternativeName>
</protein>
<comment type="caution">
    <text evidence="10">The sequence shown here is derived from an EMBL/GenBank/DDBJ whole genome shotgun (WGS) entry which is preliminary data.</text>
</comment>
<keyword evidence="6 8" id="KW-0378">Hydrolase</keyword>
<feature type="binding site" evidence="8">
    <location>
        <position position="159"/>
    </location>
    <ligand>
        <name>Zn(2+)</name>
        <dbReference type="ChEBI" id="CHEBI:29105"/>
        <label>2</label>
        <note>catalytic</note>
    </ligand>
</feature>
<feature type="binding site" evidence="8">
    <location>
        <position position="138"/>
    </location>
    <ligand>
        <name>Zn(2+)</name>
        <dbReference type="ChEBI" id="CHEBI:29105"/>
        <label>1</label>
        <note>catalytic</note>
    </ligand>
</feature>
<feature type="domain" description="Metallo-beta-lactamase" evidence="9">
    <location>
        <begin position="19"/>
        <end position="206"/>
    </location>
</feature>
<dbReference type="SMART" id="SM00849">
    <property type="entry name" value="Lactamase_B"/>
    <property type="match status" value="1"/>
</dbReference>
<dbReference type="PANTHER" id="PTHR46018:SF2">
    <property type="entry name" value="ZINC PHOSPHODIESTERASE ELAC PROTEIN 1"/>
    <property type="match status" value="1"/>
</dbReference>
<sequence>MNARIVFLGTGAAIPIYRGLPCMALKVDSTIYLIDAGEGCQHRLFKTGLSPLKVRTIFITHGHGDHFLGLFGLIQTMNLLERNNALNIVAPDPLSTLIGRVLESMMGRVGFEVKVNASRVGEVYKDEYIEVTPYPVCHTIETHGYLIKLASKTISYTGDTAPCETVREYSKKASILVHEATFTSEYASEAWKQGHSTARDAALTASEANVELLVLTHLSSRYKDDYVLLADAYRFFKRTITARDYMTLIL</sequence>
<evidence type="ECO:0000256" key="2">
    <source>
        <dbReference type="ARBA" id="ARBA00022694"/>
    </source>
</evidence>
<evidence type="ECO:0000256" key="7">
    <source>
        <dbReference type="ARBA" id="ARBA00022833"/>
    </source>
</evidence>
<reference evidence="10" key="1">
    <citation type="journal article" date="2020" name="mSystems">
        <title>Genome- and Community-Level Interaction Insights into Carbon Utilization and Element Cycling Functions of Hydrothermarchaeota in Hydrothermal Sediment.</title>
        <authorList>
            <person name="Zhou Z."/>
            <person name="Liu Y."/>
            <person name="Xu W."/>
            <person name="Pan J."/>
            <person name="Luo Z.H."/>
            <person name="Li M."/>
        </authorList>
    </citation>
    <scope>NUCLEOTIDE SEQUENCE [LARGE SCALE GENOMIC DNA]</scope>
    <source>
        <strain evidence="10">SpSt-110</strain>
    </source>
</reference>
<dbReference type="InterPro" id="IPR036866">
    <property type="entry name" value="RibonucZ/Hydroxyglut_hydro"/>
</dbReference>
<feature type="binding site" evidence="8">
    <location>
        <position position="159"/>
    </location>
    <ligand>
        <name>Zn(2+)</name>
        <dbReference type="ChEBI" id="CHEBI:29105"/>
        <label>1</label>
        <note>catalytic</note>
    </ligand>
</feature>
<comment type="function">
    <text evidence="8">Zinc phosphodiesterase, which displays some tRNA 3'-processing endonuclease activity. Probably involved in tRNA maturation, by removing a 3'-trailer from precursor tRNA.</text>
</comment>
<feature type="binding site" evidence="8">
    <location>
        <position position="66"/>
    </location>
    <ligand>
        <name>Zn(2+)</name>
        <dbReference type="ChEBI" id="CHEBI:29105"/>
        <label>2</label>
        <note>catalytic</note>
    </ligand>
</feature>
<proteinExistence type="inferred from homology"/>
<dbReference type="InterPro" id="IPR001279">
    <property type="entry name" value="Metallo-B-lactamas"/>
</dbReference>
<feature type="active site" description="Proton acceptor" evidence="8">
    <location>
        <position position="65"/>
    </location>
</feature>
<keyword evidence="2 8" id="KW-0819">tRNA processing</keyword>
<dbReference type="AlphaFoldDB" id="A0A7J3Y023"/>
<dbReference type="Gene3D" id="3.60.15.10">
    <property type="entry name" value="Ribonuclease Z/Hydroxyacylglutathione hydrolase-like"/>
    <property type="match status" value="1"/>
</dbReference>
<dbReference type="Pfam" id="PF12706">
    <property type="entry name" value="Lactamase_B_2"/>
    <property type="match status" value="1"/>
</dbReference>
<dbReference type="InterPro" id="IPR013471">
    <property type="entry name" value="RNase_Z/BN"/>
</dbReference>
<comment type="cofactor">
    <cofactor evidence="8">
        <name>Zn(2+)</name>
        <dbReference type="ChEBI" id="CHEBI:29105"/>
    </cofactor>
    <text evidence="8">Binds 2 Zn(2+) ions.</text>
</comment>
<evidence type="ECO:0000259" key="9">
    <source>
        <dbReference type="SMART" id="SM00849"/>
    </source>
</evidence>
<keyword evidence="4 8" id="KW-0479">Metal-binding</keyword>
<dbReference type="HAMAP" id="MF_01818">
    <property type="entry name" value="RNase_Z_BN"/>
    <property type="match status" value="1"/>
</dbReference>
<dbReference type="EMBL" id="DRYK01000061">
    <property type="protein sequence ID" value="HHP68069.1"/>
    <property type="molecule type" value="Genomic_DNA"/>
</dbReference>
<dbReference type="CDD" id="cd07717">
    <property type="entry name" value="RNaseZ_ZiPD-like_MBL-fold"/>
    <property type="match status" value="1"/>
</dbReference>
<evidence type="ECO:0000313" key="10">
    <source>
        <dbReference type="EMBL" id="HHP68069.1"/>
    </source>
</evidence>